<reference evidence="2 3" key="1">
    <citation type="journal article" date="2022" name="Nat. Ecol. Evol.">
        <title>A masculinizing supergene underlies an exaggerated male reproductive morph in a spider.</title>
        <authorList>
            <person name="Hendrickx F."/>
            <person name="De Corte Z."/>
            <person name="Sonet G."/>
            <person name="Van Belleghem S.M."/>
            <person name="Kostlbacher S."/>
            <person name="Vangestel C."/>
        </authorList>
    </citation>
    <scope>NUCLEOTIDE SEQUENCE [LARGE SCALE GENOMIC DNA]</scope>
    <source>
        <strain evidence="2">W744_W776</strain>
    </source>
</reference>
<evidence type="ECO:0000256" key="1">
    <source>
        <dbReference type="SAM" id="MobiDB-lite"/>
    </source>
</evidence>
<sequence>MILSFSSSFPCSLFSAMECPIPSPGPYAHLDYVVKVHFVEEEARVVHVMQTDTNQREYVVTTTSTLMRNGLGNGGEPPALTYCVPPSHWMQFLGQYFFPVLLGPKKCFGTHCRASYQFLHRIVPQQAVWMEFQLAFLEPHPHHVLQGPQRPRTSTFVRSVAKEETCNCSSRRDPPTLQGKRRLEECQRPTHQLRHAPMEPPENTPSHQRREERQRRRVMLN</sequence>
<organism evidence="2 3">
    <name type="scientific">Oedothorax gibbosus</name>
    <dbReference type="NCBI Taxonomy" id="931172"/>
    <lineage>
        <taxon>Eukaryota</taxon>
        <taxon>Metazoa</taxon>
        <taxon>Ecdysozoa</taxon>
        <taxon>Arthropoda</taxon>
        <taxon>Chelicerata</taxon>
        <taxon>Arachnida</taxon>
        <taxon>Araneae</taxon>
        <taxon>Araneomorphae</taxon>
        <taxon>Entelegynae</taxon>
        <taxon>Araneoidea</taxon>
        <taxon>Linyphiidae</taxon>
        <taxon>Erigoninae</taxon>
        <taxon>Oedothorax</taxon>
    </lineage>
</organism>
<gene>
    <name evidence="2" type="ORF">JTE90_017749</name>
</gene>
<comment type="caution">
    <text evidence="2">The sequence shown here is derived from an EMBL/GenBank/DDBJ whole genome shotgun (WGS) entry which is preliminary data.</text>
</comment>
<protein>
    <submittedName>
        <fullName evidence="2">Uncharacterized protein</fullName>
    </submittedName>
</protein>
<dbReference type="Proteomes" id="UP000827092">
    <property type="component" value="Unassembled WGS sequence"/>
</dbReference>
<keyword evidence="3" id="KW-1185">Reference proteome</keyword>
<evidence type="ECO:0000313" key="2">
    <source>
        <dbReference type="EMBL" id="KAG8171776.1"/>
    </source>
</evidence>
<proteinExistence type="predicted"/>
<evidence type="ECO:0000313" key="3">
    <source>
        <dbReference type="Proteomes" id="UP000827092"/>
    </source>
</evidence>
<dbReference type="EMBL" id="JAFNEN010003579">
    <property type="protein sequence ID" value="KAG8171776.1"/>
    <property type="molecule type" value="Genomic_DNA"/>
</dbReference>
<name>A0AAV6TJS8_9ARAC</name>
<feature type="region of interest" description="Disordered" evidence="1">
    <location>
        <begin position="167"/>
        <end position="221"/>
    </location>
</feature>
<dbReference type="AlphaFoldDB" id="A0AAV6TJS8"/>
<accession>A0AAV6TJS8</accession>